<dbReference type="InterPro" id="IPR050281">
    <property type="entry name" value="Flavin_monoamine_oxidase"/>
</dbReference>
<dbReference type="GO" id="GO:0016491">
    <property type="term" value="F:oxidoreductase activity"/>
    <property type="evidence" value="ECO:0007669"/>
    <property type="project" value="UniProtKB-KW"/>
</dbReference>
<feature type="domain" description="Amine oxidase" evidence="1">
    <location>
        <begin position="126"/>
        <end position="200"/>
    </location>
</feature>
<dbReference type="PANTHER" id="PTHR10742:SF410">
    <property type="entry name" value="LYSINE-SPECIFIC HISTONE DEMETHYLASE 2"/>
    <property type="match status" value="1"/>
</dbReference>
<gene>
    <name evidence="2" type="ORF">MEDL_55302</name>
</gene>
<dbReference type="OrthoDB" id="2219495at2759"/>
<proteinExistence type="predicted"/>
<organism evidence="2 3">
    <name type="scientific">Mytilus edulis</name>
    <name type="common">Blue mussel</name>
    <dbReference type="NCBI Taxonomy" id="6550"/>
    <lineage>
        <taxon>Eukaryota</taxon>
        <taxon>Metazoa</taxon>
        <taxon>Spiralia</taxon>
        <taxon>Lophotrochozoa</taxon>
        <taxon>Mollusca</taxon>
        <taxon>Bivalvia</taxon>
        <taxon>Autobranchia</taxon>
        <taxon>Pteriomorphia</taxon>
        <taxon>Mytilida</taxon>
        <taxon>Mytiloidea</taxon>
        <taxon>Mytilidae</taxon>
        <taxon>Mytilinae</taxon>
        <taxon>Mytilus</taxon>
    </lineage>
</organism>
<dbReference type="Pfam" id="PF01593">
    <property type="entry name" value="Amino_oxidase"/>
    <property type="match status" value="2"/>
</dbReference>
<comment type="caution">
    <text evidence="2">The sequence shown here is derived from an EMBL/GenBank/DDBJ whole genome shotgun (WGS) entry which is preliminary data.</text>
</comment>
<dbReference type="SUPFAM" id="SSF51905">
    <property type="entry name" value="FAD/NAD(P)-binding domain"/>
    <property type="match status" value="1"/>
</dbReference>
<dbReference type="PANTHER" id="PTHR10742">
    <property type="entry name" value="FLAVIN MONOAMINE OXIDASE"/>
    <property type="match status" value="1"/>
</dbReference>
<reference evidence="2" key="1">
    <citation type="submission" date="2021-03" db="EMBL/GenBank/DDBJ databases">
        <authorList>
            <person name="Bekaert M."/>
        </authorList>
    </citation>
    <scope>NUCLEOTIDE SEQUENCE</scope>
</reference>
<keyword evidence="3" id="KW-1185">Reference proteome</keyword>
<name>A0A8S3UBL7_MYTED</name>
<protein>
    <submittedName>
        <fullName evidence="2">KDM1B</fullName>
        <ecNumber evidence="2">1.-.-.-</ecNumber>
    </submittedName>
</protein>
<dbReference type="InterPro" id="IPR036188">
    <property type="entry name" value="FAD/NAD-bd_sf"/>
</dbReference>
<dbReference type="EMBL" id="CAJPWZ010002693">
    <property type="protein sequence ID" value="CAG2243163.1"/>
    <property type="molecule type" value="Genomic_DNA"/>
</dbReference>
<evidence type="ECO:0000313" key="3">
    <source>
        <dbReference type="Proteomes" id="UP000683360"/>
    </source>
</evidence>
<dbReference type="AlphaFoldDB" id="A0A8S3UBL7"/>
<dbReference type="Gene3D" id="3.50.50.60">
    <property type="entry name" value="FAD/NAD(P)-binding domain"/>
    <property type="match status" value="2"/>
</dbReference>
<dbReference type="Gene3D" id="3.90.660.10">
    <property type="match status" value="1"/>
</dbReference>
<evidence type="ECO:0000259" key="1">
    <source>
        <dbReference type="Pfam" id="PF01593"/>
    </source>
</evidence>
<accession>A0A8S3UBL7</accession>
<evidence type="ECO:0000313" key="2">
    <source>
        <dbReference type="EMBL" id="CAG2243163.1"/>
    </source>
</evidence>
<feature type="domain" description="Amine oxidase" evidence="1">
    <location>
        <begin position="64"/>
        <end position="121"/>
    </location>
</feature>
<dbReference type="InterPro" id="IPR002937">
    <property type="entry name" value="Amino_oxidase"/>
</dbReference>
<dbReference type="Proteomes" id="UP000683360">
    <property type="component" value="Unassembled WGS sequence"/>
</dbReference>
<keyword evidence="2" id="KW-0560">Oxidoreductase</keyword>
<sequence>MSTDTSLMNYNGKDMEHIKNGKFKNSQTNLVDTLLDETYAAHNALDDTRLLFRLITCTSQGNISSIEYSDKVVVKSSDGQSWTGDKVIVTLPLAVLKNGTVQFTPPLPQNKVTAIHLLGVGYMEKKVPKPQKYIVTRWYQDKHIQMAYSHIPVGATGDLYDDLAADVQGKIHFAGEATNRQHPQSVTGAYISGMREAEKVFHQWQSVDVLRR</sequence>
<dbReference type="EC" id="1.-.-.-" evidence="2"/>